<dbReference type="PROSITE" id="PS50932">
    <property type="entry name" value="HTH_LACI_2"/>
    <property type="match status" value="1"/>
</dbReference>
<accession>A0A3N5BI59</accession>
<name>A0A3N5BI59_9BACL</name>
<evidence type="ECO:0000256" key="1">
    <source>
        <dbReference type="ARBA" id="ARBA00023015"/>
    </source>
</evidence>
<dbReference type="SUPFAM" id="SSF53822">
    <property type="entry name" value="Periplasmic binding protein-like I"/>
    <property type="match status" value="1"/>
</dbReference>
<keyword evidence="7" id="KW-1185">Reference proteome</keyword>
<dbReference type="PANTHER" id="PTHR30146">
    <property type="entry name" value="LACI-RELATED TRANSCRIPTIONAL REPRESSOR"/>
    <property type="match status" value="1"/>
</dbReference>
<dbReference type="InterPro" id="IPR046335">
    <property type="entry name" value="LacI/GalR-like_sensor"/>
</dbReference>
<feature type="domain" description="HTH cro/C1-type" evidence="5">
    <location>
        <begin position="13"/>
        <end position="37"/>
    </location>
</feature>
<reference evidence="6 7" key="1">
    <citation type="submission" date="2018-11" db="EMBL/GenBank/DDBJ databases">
        <title>Genomic Encyclopedia of Type Strains, Phase IV (KMG-IV): sequencing the most valuable type-strain genomes for metagenomic binning, comparative biology and taxonomic classification.</title>
        <authorList>
            <person name="Goeker M."/>
        </authorList>
    </citation>
    <scope>NUCLEOTIDE SEQUENCE [LARGE SCALE GENOMIC DNA]</scope>
    <source>
        <strain evidence="6 7">DSM 29158</strain>
    </source>
</reference>
<dbReference type="Gene3D" id="3.40.50.2300">
    <property type="match status" value="2"/>
</dbReference>
<evidence type="ECO:0000256" key="2">
    <source>
        <dbReference type="ARBA" id="ARBA00023125"/>
    </source>
</evidence>
<dbReference type="PROSITE" id="PS50943">
    <property type="entry name" value="HTH_CROC1"/>
    <property type="match status" value="1"/>
</dbReference>
<feature type="domain" description="HTH lacI-type" evidence="4">
    <location>
        <begin position="15"/>
        <end position="68"/>
    </location>
</feature>
<gene>
    <name evidence="6" type="ORF">EDD62_0127</name>
</gene>
<dbReference type="PRINTS" id="PR00036">
    <property type="entry name" value="HTHLACI"/>
</dbReference>
<comment type="caution">
    <text evidence="6">The sequence shown here is derived from an EMBL/GenBank/DDBJ whole genome shotgun (WGS) entry which is preliminary data.</text>
</comment>
<dbReference type="SMART" id="SM00354">
    <property type="entry name" value="HTH_LACI"/>
    <property type="match status" value="1"/>
</dbReference>
<keyword evidence="3" id="KW-0804">Transcription</keyword>
<dbReference type="PROSITE" id="PS00356">
    <property type="entry name" value="HTH_LACI_1"/>
    <property type="match status" value="1"/>
</dbReference>
<protein>
    <submittedName>
        <fullName evidence="6">LacI family transcriptional regulator</fullName>
    </submittedName>
</protein>
<evidence type="ECO:0000256" key="3">
    <source>
        <dbReference type="ARBA" id="ARBA00023163"/>
    </source>
</evidence>
<dbReference type="CDD" id="cd01392">
    <property type="entry name" value="HTH_LacI"/>
    <property type="match status" value="1"/>
</dbReference>
<keyword evidence="1" id="KW-0805">Transcription regulation</keyword>
<evidence type="ECO:0000313" key="7">
    <source>
        <dbReference type="Proteomes" id="UP000277108"/>
    </source>
</evidence>
<dbReference type="GO" id="GO:0003700">
    <property type="term" value="F:DNA-binding transcription factor activity"/>
    <property type="evidence" value="ECO:0007669"/>
    <property type="project" value="TreeGrafter"/>
</dbReference>
<dbReference type="CDD" id="cd01542">
    <property type="entry name" value="PBP1_TreR-like"/>
    <property type="match status" value="1"/>
</dbReference>
<sequence>MIMTYAIINNEVKRMNIRDIAKLAGVSKSTVSRYLNGGSISERTRDKIDRVVKETGYSPNQFAQSLKAKRTQMMGVIVPRLNSYASNQTLYGIETFLRERQYQTIIVNTDLDKQLEINAIYTLAKNKVDGIILFATTLTDQHLEAIHTVNVPVILVGQSHEGIHSIVQNDYEAGRLIGHYFGSAHFNRIAYFGVDETDKAVGIHRRRGVLEGLSEHGDQADVYMTTFKLSDAKEKAKPIVQRYDAIICATDNIALGVLKAALDKDINVPKQLSISGFGGYETTSIVTPMITTIVFPYEASGRIAAQSMLKLLDGEDVPLVYRMDFDLDEKESVDIYPTEA</sequence>
<evidence type="ECO:0000259" key="5">
    <source>
        <dbReference type="PROSITE" id="PS50943"/>
    </source>
</evidence>
<dbReference type="Gene3D" id="1.10.260.40">
    <property type="entry name" value="lambda repressor-like DNA-binding domains"/>
    <property type="match status" value="1"/>
</dbReference>
<dbReference type="InterPro" id="IPR028082">
    <property type="entry name" value="Peripla_BP_I"/>
</dbReference>
<evidence type="ECO:0000313" key="6">
    <source>
        <dbReference type="EMBL" id="RPF57506.1"/>
    </source>
</evidence>
<dbReference type="SUPFAM" id="SSF47413">
    <property type="entry name" value="lambda repressor-like DNA-binding domains"/>
    <property type="match status" value="1"/>
</dbReference>
<keyword evidence="2" id="KW-0238">DNA-binding</keyword>
<dbReference type="GO" id="GO:0000976">
    <property type="term" value="F:transcription cis-regulatory region binding"/>
    <property type="evidence" value="ECO:0007669"/>
    <property type="project" value="TreeGrafter"/>
</dbReference>
<dbReference type="AlphaFoldDB" id="A0A3N5BI59"/>
<proteinExistence type="predicted"/>
<dbReference type="PANTHER" id="PTHR30146:SF154">
    <property type="entry name" value="TRANSCRIPTION REGULATOR, MEMBER OF GALR FAMILY"/>
    <property type="match status" value="1"/>
</dbReference>
<dbReference type="InterPro" id="IPR001387">
    <property type="entry name" value="Cro/C1-type_HTH"/>
</dbReference>
<dbReference type="Pfam" id="PF00356">
    <property type="entry name" value="LacI"/>
    <property type="match status" value="1"/>
</dbReference>
<dbReference type="InterPro" id="IPR010982">
    <property type="entry name" value="Lambda_DNA-bd_dom_sf"/>
</dbReference>
<dbReference type="EMBL" id="RKRK01000002">
    <property type="protein sequence ID" value="RPF57506.1"/>
    <property type="molecule type" value="Genomic_DNA"/>
</dbReference>
<dbReference type="Pfam" id="PF13377">
    <property type="entry name" value="Peripla_BP_3"/>
    <property type="match status" value="1"/>
</dbReference>
<dbReference type="Proteomes" id="UP000277108">
    <property type="component" value="Unassembled WGS sequence"/>
</dbReference>
<evidence type="ECO:0000259" key="4">
    <source>
        <dbReference type="PROSITE" id="PS50932"/>
    </source>
</evidence>
<dbReference type="InterPro" id="IPR000843">
    <property type="entry name" value="HTH_LacI"/>
</dbReference>
<organism evidence="6 7">
    <name type="scientific">Abyssicoccus albus</name>
    <dbReference type="NCBI Taxonomy" id="1817405"/>
    <lineage>
        <taxon>Bacteria</taxon>
        <taxon>Bacillati</taxon>
        <taxon>Bacillota</taxon>
        <taxon>Bacilli</taxon>
        <taxon>Bacillales</taxon>
        <taxon>Abyssicoccaceae</taxon>
    </lineage>
</organism>